<dbReference type="Gene3D" id="6.10.140.730">
    <property type="match status" value="1"/>
</dbReference>
<feature type="signal peptide" evidence="3">
    <location>
        <begin position="1"/>
        <end position="20"/>
    </location>
</feature>
<dbReference type="Pfam" id="PF19335">
    <property type="entry name" value="HMBD"/>
    <property type="match status" value="1"/>
</dbReference>
<dbReference type="Pfam" id="PF25954">
    <property type="entry name" value="Beta-barrel_RND_2"/>
    <property type="match status" value="1"/>
</dbReference>
<evidence type="ECO:0000256" key="2">
    <source>
        <dbReference type="ARBA" id="ARBA00022448"/>
    </source>
</evidence>
<dbReference type="InterPro" id="IPR058649">
    <property type="entry name" value="CzcB_C"/>
</dbReference>
<feature type="chain" id="PRO_5019849301" evidence="3">
    <location>
        <begin position="21"/>
        <end position="408"/>
    </location>
</feature>
<dbReference type="GO" id="GO:0015679">
    <property type="term" value="P:plasma membrane copper ion transport"/>
    <property type="evidence" value="ECO:0007669"/>
    <property type="project" value="TreeGrafter"/>
</dbReference>
<proteinExistence type="inferred from homology"/>
<dbReference type="NCBIfam" id="TIGR01730">
    <property type="entry name" value="RND_mfp"/>
    <property type="match status" value="1"/>
</dbReference>
<dbReference type="PANTHER" id="PTHR30097">
    <property type="entry name" value="CATION EFFLUX SYSTEM PROTEIN CUSB"/>
    <property type="match status" value="1"/>
</dbReference>
<dbReference type="InterPro" id="IPR058792">
    <property type="entry name" value="Beta-barrel_RND_2"/>
</dbReference>
<keyword evidence="3" id="KW-0732">Signal</keyword>
<dbReference type="GO" id="GO:0030288">
    <property type="term" value="C:outer membrane-bounded periplasmic space"/>
    <property type="evidence" value="ECO:0007669"/>
    <property type="project" value="TreeGrafter"/>
</dbReference>
<feature type="domain" description="CzcB-like C-terminal circularly permuted SH3-like" evidence="8">
    <location>
        <begin position="332"/>
        <end position="391"/>
    </location>
</feature>
<evidence type="ECO:0000259" key="4">
    <source>
        <dbReference type="Pfam" id="PF19335"/>
    </source>
</evidence>
<reference evidence="9" key="1">
    <citation type="submission" date="2019-04" db="EMBL/GenBank/DDBJ databases">
        <authorList>
            <person name="Brambilla D."/>
        </authorList>
    </citation>
    <scope>NUCLEOTIDE SEQUENCE</scope>
    <source>
        <strain evidence="9">BAL1</strain>
    </source>
</reference>
<feature type="domain" description="CusB-like beta-barrel" evidence="7">
    <location>
        <begin position="249"/>
        <end position="324"/>
    </location>
</feature>
<evidence type="ECO:0000256" key="1">
    <source>
        <dbReference type="ARBA" id="ARBA00009477"/>
    </source>
</evidence>
<dbReference type="Gene3D" id="2.40.420.20">
    <property type="match status" value="1"/>
</dbReference>
<feature type="domain" description="CusB-like barrel-sandwich hybrid" evidence="6">
    <location>
        <begin position="126"/>
        <end position="244"/>
    </location>
</feature>
<dbReference type="Gene3D" id="2.40.30.170">
    <property type="match status" value="1"/>
</dbReference>
<dbReference type="InterPro" id="IPR045800">
    <property type="entry name" value="HMBD"/>
</dbReference>
<evidence type="ECO:0000256" key="3">
    <source>
        <dbReference type="SAM" id="SignalP"/>
    </source>
</evidence>
<dbReference type="Pfam" id="PF25869">
    <property type="entry name" value="3HB_CusB"/>
    <property type="match status" value="1"/>
</dbReference>
<accession>A0A486XKN8</accession>
<dbReference type="InterPro" id="IPR006143">
    <property type="entry name" value="RND_pump_MFP"/>
</dbReference>
<name>A0A486XKN8_9GAMM</name>
<evidence type="ECO:0000259" key="6">
    <source>
        <dbReference type="Pfam" id="PF25919"/>
    </source>
</evidence>
<gene>
    <name evidence="9" type="ORF">BAL341_1224</name>
</gene>
<dbReference type="GO" id="GO:0060003">
    <property type="term" value="P:copper ion export"/>
    <property type="evidence" value="ECO:0007669"/>
    <property type="project" value="TreeGrafter"/>
</dbReference>
<evidence type="ECO:0000259" key="8">
    <source>
        <dbReference type="Pfam" id="PF25975"/>
    </source>
</evidence>
<evidence type="ECO:0000259" key="5">
    <source>
        <dbReference type="Pfam" id="PF25869"/>
    </source>
</evidence>
<dbReference type="Pfam" id="PF25919">
    <property type="entry name" value="BSH_CusB"/>
    <property type="match status" value="1"/>
</dbReference>
<keyword evidence="2" id="KW-0813">Transport</keyword>
<dbReference type="Gene3D" id="2.40.50.100">
    <property type="match status" value="1"/>
</dbReference>
<dbReference type="InterPro" id="IPR051909">
    <property type="entry name" value="MFP_Cation_Efflux"/>
</dbReference>
<evidence type="ECO:0000259" key="7">
    <source>
        <dbReference type="Pfam" id="PF25954"/>
    </source>
</evidence>
<feature type="domain" description="CusB-like three alpha-helical bundle" evidence="5">
    <location>
        <begin position="158"/>
        <end position="212"/>
    </location>
</feature>
<protein>
    <submittedName>
        <fullName evidence="9">Probable Co/Zn/Cd efflux system membrane fusion protein</fullName>
    </submittedName>
</protein>
<dbReference type="EMBL" id="CAAJGR010000078">
    <property type="protein sequence ID" value="VHO03074.1"/>
    <property type="molecule type" value="Genomic_DNA"/>
</dbReference>
<sequence>MPKFYLLALLLVQSIFPLSAQETVSDHTSHQHAAKAVQQSVLPQSAALYVCPMHPHIQQGEPGNCPICGMDLVLQRQQKTANVTVSGAMQQALAIRTETAAPRTLWRFIETFAQVQYQEDAIHHSHIRAEGWIEQLYVRSLGQRVKAGDKLFSYYAPDLLVAQDDYLQALSVSKQNGERSNNLLQRAETRLRLLGLTEKDIISLNKSRQSQYQITVYAHQDGVVTMLNVRDGMYISPGDTLMEITSLANVWLVADVPEAQQSWLFTGMSAEVDIPSQQVTANEAVVDYIYPALDAQSRSSKVRMTLDNGKQLLKPNMLLPVRLYGGPLRDVLAIPREAVLLSGSSSRVVVKEGDSFTIRQITTGSSAQGYVQVLGGLHEGEQVVVSGQFLLDAEASLSQLPISQAHQH</sequence>
<dbReference type="GO" id="GO:0046914">
    <property type="term" value="F:transition metal ion binding"/>
    <property type="evidence" value="ECO:0007669"/>
    <property type="project" value="TreeGrafter"/>
</dbReference>
<comment type="similarity">
    <text evidence="1">Belongs to the membrane fusion protein (MFP) (TC 8.A.1) family.</text>
</comment>
<dbReference type="PANTHER" id="PTHR30097:SF15">
    <property type="entry name" value="CATION EFFLUX SYSTEM PROTEIN CUSB"/>
    <property type="match status" value="1"/>
</dbReference>
<feature type="domain" description="Heavy metal binding" evidence="4">
    <location>
        <begin position="49"/>
        <end position="73"/>
    </location>
</feature>
<dbReference type="Pfam" id="PF25975">
    <property type="entry name" value="CzcB_C"/>
    <property type="match status" value="1"/>
</dbReference>
<evidence type="ECO:0000313" key="9">
    <source>
        <dbReference type="EMBL" id="VHO03074.1"/>
    </source>
</evidence>
<dbReference type="SUPFAM" id="SSF111369">
    <property type="entry name" value="HlyD-like secretion proteins"/>
    <property type="match status" value="1"/>
</dbReference>
<dbReference type="AlphaFoldDB" id="A0A486XKN8"/>
<dbReference type="GO" id="GO:0022857">
    <property type="term" value="F:transmembrane transporter activity"/>
    <property type="evidence" value="ECO:0007669"/>
    <property type="project" value="InterPro"/>
</dbReference>
<dbReference type="InterPro" id="IPR058791">
    <property type="entry name" value="3HB_CusB"/>
</dbReference>
<organism evidence="9">
    <name type="scientific">Rheinheimera sp. BAL341</name>
    <dbReference type="NCBI Taxonomy" id="1708203"/>
    <lineage>
        <taxon>Bacteria</taxon>
        <taxon>Pseudomonadati</taxon>
        <taxon>Pseudomonadota</taxon>
        <taxon>Gammaproteobacteria</taxon>
        <taxon>Chromatiales</taxon>
        <taxon>Chromatiaceae</taxon>
        <taxon>Rheinheimera</taxon>
    </lineage>
</organism>
<dbReference type="InterPro" id="IPR058790">
    <property type="entry name" value="BSH_CusB"/>
</dbReference>
<dbReference type="GO" id="GO:0016020">
    <property type="term" value="C:membrane"/>
    <property type="evidence" value="ECO:0007669"/>
    <property type="project" value="InterPro"/>
</dbReference>